<proteinExistence type="predicted"/>
<dbReference type="PANTHER" id="PTHR39338">
    <property type="entry name" value="BLL5662 PROTEIN-RELATED"/>
    <property type="match status" value="1"/>
</dbReference>
<name>A0A9J6RIB2_9GAMM</name>
<dbReference type="RefSeq" id="WP_258330327.1">
    <property type="nucleotide sequence ID" value="NZ_JAPTGG010000002.1"/>
</dbReference>
<reference evidence="1 2" key="1">
    <citation type="submission" date="2022-12" db="EMBL/GenBank/DDBJ databases">
        <title>Dasania phycosphaerae sp. nov., isolated from particulate material of the south coast of Korea.</title>
        <authorList>
            <person name="Jiang Y."/>
        </authorList>
    </citation>
    <scope>NUCLEOTIDE SEQUENCE [LARGE SCALE GENOMIC DNA]</scope>
    <source>
        <strain evidence="1 2">GY-19</strain>
    </source>
</reference>
<gene>
    <name evidence="1" type="ORF">O0V09_03110</name>
</gene>
<dbReference type="EMBL" id="JAPTGG010000002">
    <property type="protein sequence ID" value="MCZ0864172.1"/>
    <property type="molecule type" value="Genomic_DNA"/>
</dbReference>
<protein>
    <submittedName>
        <fullName evidence="1">VWA domain-containing protein</fullName>
    </submittedName>
</protein>
<evidence type="ECO:0000313" key="2">
    <source>
        <dbReference type="Proteomes" id="UP001069090"/>
    </source>
</evidence>
<accession>A0A9J6RIB2</accession>
<comment type="caution">
    <text evidence="1">The sequence shown here is derived from an EMBL/GenBank/DDBJ whole genome shotgun (WGS) entry which is preliminary data.</text>
</comment>
<sequence length="391" mass="45576">MLINFFQLLKSQGVPVSTKELLDLILALKNHLAFADMDEFYYLSRAVLVKDEKHYDRFDRSFALYFQQLENIDDIIDALIPEEWLRKEFEKTLSEEDKKKIQSLGGLEELIKAFKERMEEQKKRHQGGNKWIGTGGTSPFGHSGYNPEGIRIGGESRNKSAVKVWEKREFKNLDDDVELGTRNIKVALRRLRQFARTGASEELDLNDTIRSTANNAGLLDIKMVPERHNAVKVLLFFDVGGSMDFYIKNCEELFSAARSEFKHMEYFYFHNFIYESLWDDNQRRRDQRTDLNDILHKYGSDYKVIIVGDASMSPYEISYPGGSIEHWNEEAGEAYFKRLTAVYDKVVWLNPVAEKSWRYTQTIAYCQQLVEGHMYPLTVNGLERAMRYLSA</sequence>
<dbReference type="InterPro" id="IPR008912">
    <property type="entry name" value="Uncharacterised_CoxE"/>
</dbReference>
<dbReference type="PANTHER" id="PTHR39338:SF7">
    <property type="entry name" value="BLL6692 PROTEIN"/>
    <property type="match status" value="1"/>
</dbReference>
<dbReference type="AlphaFoldDB" id="A0A9J6RIB2"/>
<keyword evidence="2" id="KW-1185">Reference proteome</keyword>
<dbReference type="Pfam" id="PF05762">
    <property type="entry name" value="VWA_CoxE"/>
    <property type="match status" value="1"/>
</dbReference>
<evidence type="ECO:0000313" key="1">
    <source>
        <dbReference type="EMBL" id="MCZ0864172.1"/>
    </source>
</evidence>
<organism evidence="1 2">
    <name type="scientific">Dasania phycosphaerae</name>
    <dbReference type="NCBI Taxonomy" id="2950436"/>
    <lineage>
        <taxon>Bacteria</taxon>
        <taxon>Pseudomonadati</taxon>
        <taxon>Pseudomonadota</taxon>
        <taxon>Gammaproteobacteria</taxon>
        <taxon>Cellvibrionales</taxon>
        <taxon>Spongiibacteraceae</taxon>
        <taxon>Dasania</taxon>
    </lineage>
</organism>
<dbReference type="Proteomes" id="UP001069090">
    <property type="component" value="Unassembled WGS sequence"/>
</dbReference>